<evidence type="ECO:0000313" key="2">
    <source>
        <dbReference type="EMBL" id="EFC90553.1"/>
    </source>
</evidence>
<dbReference type="Proteomes" id="UP000006427">
    <property type="component" value="Unassembled WGS sequence"/>
</dbReference>
<dbReference type="InterPro" id="IPR000073">
    <property type="entry name" value="AB_hydrolase_1"/>
</dbReference>
<gene>
    <name evidence="2" type="ORF">Dpep_0523</name>
</gene>
<organism evidence="2 3">
    <name type="scientific">Dethiosulfovibrio peptidovorans DSM 11002</name>
    <dbReference type="NCBI Taxonomy" id="469381"/>
    <lineage>
        <taxon>Bacteria</taxon>
        <taxon>Thermotogati</taxon>
        <taxon>Synergistota</taxon>
        <taxon>Synergistia</taxon>
        <taxon>Synergistales</taxon>
        <taxon>Dethiosulfovibrionaceae</taxon>
        <taxon>Dethiosulfovibrio</taxon>
    </lineage>
</organism>
<keyword evidence="2" id="KW-0378">Hydrolase</keyword>
<dbReference type="InterPro" id="IPR000639">
    <property type="entry name" value="Epox_hydrolase-like"/>
</dbReference>
<keyword evidence="3" id="KW-1185">Reference proteome</keyword>
<dbReference type="eggNOG" id="COG0596">
    <property type="taxonomic scope" value="Bacteria"/>
</dbReference>
<name>D2Z4Z4_9BACT</name>
<dbReference type="PaxDb" id="469381-Dpep_0523"/>
<dbReference type="Gene3D" id="3.40.50.1820">
    <property type="entry name" value="alpha/beta hydrolase"/>
    <property type="match status" value="1"/>
</dbReference>
<protein>
    <submittedName>
        <fullName evidence="2">Alpha/beta hydrolase fold protein</fullName>
    </submittedName>
</protein>
<dbReference type="RefSeq" id="WP_005659356.1">
    <property type="nucleotide sequence ID" value="NZ_ABTR02000001.1"/>
</dbReference>
<dbReference type="SUPFAM" id="SSF53474">
    <property type="entry name" value="alpha/beta-Hydrolases"/>
    <property type="match status" value="1"/>
</dbReference>
<feature type="domain" description="AB hydrolase-1" evidence="1">
    <location>
        <begin position="25"/>
        <end position="253"/>
    </location>
</feature>
<dbReference type="PANTHER" id="PTHR43433:SF5">
    <property type="entry name" value="AB HYDROLASE-1 DOMAIN-CONTAINING PROTEIN"/>
    <property type="match status" value="1"/>
</dbReference>
<reference evidence="2 3" key="1">
    <citation type="journal article" date="2010" name="Stand. Genomic Sci.">
        <title>Permanent draft genome sequence of Dethiosulfovibrio peptidovorans type strain (SEBR 4207).</title>
        <authorList>
            <person name="Labutti K."/>
            <person name="Mayilraj S."/>
            <person name="Clum A."/>
            <person name="Lucas S."/>
            <person name="Glavina Del Rio T."/>
            <person name="Nolan M."/>
            <person name="Tice H."/>
            <person name="Cheng J.F."/>
            <person name="Pitluck S."/>
            <person name="Liolios K."/>
            <person name="Ivanova N."/>
            <person name="Mavromatis K."/>
            <person name="Mikhailova N."/>
            <person name="Pati A."/>
            <person name="Goodwin L."/>
            <person name="Chen A."/>
            <person name="Palaniappan K."/>
            <person name="Land M."/>
            <person name="Hauser L."/>
            <person name="Chang Y.J."/>
            <person name="Jeffries C.D."/>
            <person name="Rohde M."/>
            <person name="Spring S."/>
            <person name="Goker M."/>
            <person name="Woyke T."/>
            <person name="Bristow J."/>
            <person name="Eisen J.A."/>
            <person name="Markowitz V."/>
            <person name="Hugenholtz P."/>
            <person name="Kyrpides N.C."/>
            <person name="Klenk H.P."/>
            <person name="Lapidus A."/>
        </authorList>
    </citation>
    <scope>NUCLEOTIDE SEQUENCE [LARGE SCALE GENOMIC DNA]</scope>
    <source>
        <strain evidence="2 3">DSM 11002</strain>
    </source>
</reference>
<dbReference type="PRINTS" id="PR00412">
    <property type="entry name" value="EPOXHYDRLASE"/>
</dbReference>
<evidence type="ECO:0000259" key="1">
    <source>
        <dbReference type="Pfam" id="PF00561"/>
    </source>
</evidence>
<dbReference type="Pfam" id="PF00561">
    <property type="entry name" value="Abhydrolase_1"/>
    <property type="match status" value="1"/>
</dbReference>
<dbReference type="PRINTS" id="PR00111">
    <property type="entry name" value="ABHYDROLASE"/>
</dbReference>
<proteinExistence type="predicted"/>
<dbReference type="PANTHER" id="PTHR43433">
    <property type="entry name" value="HYDROLASE, ALPHA/BETA FOLD FAMILY PROTEIN"/>
    <property type="match status" value="1"/>
</dbReference>
<dbReference type="InterPro" id="IPR029058">
    <property type="entry name" value="AB_hydrolase_fold"/>
</dbReference>
<dbReference type="InterPro" id="IPR050471">
    <property type="entry name" value="AB_hydrolase"/>
</dbReference>
<comment type="caution">
    <text evidence="2">The sequence shown here is derived from an EMBL/GenBank/DDBJ whole genome shotgun (WGS) entry which is preliminary data.</text>
</comment>
<dbReference type="OrthoDB" id="9773293at2"/>
<dbReference type="GO" id="GO:0016787">
    <property type="term" value="F:hydrolase activity"/>
    <property type="evidence" value="ECO:0007669"/>
    <property type="project" value="UniProtKB-KW"/>
</dbReference>
<dbReference type="AlphaFoldDB" id="D2Z4Z4"/>
<dbReference type="EMBL" id="ABTR02000001">
    <property type="protein sequence ID" value="EFC90553.1"/>
    <property type="molecule type" value="Genomic_DNA"/>
</dbReference>
<sequence length="270" mass="29461">MSQGFRTAQIDDVSLAYTVAGQGEPLLLIMGFGGTMDFWGFPFVSTLMKKFKVIAFDNRGVGESSIGTEPPSIERFASDAAGLLDHLGIESTHVLGWSMGGYVAQELTLARPELVRDLVLYGTCCDHRAALVSRPETFGDLMDLSETGMDRTKTTLRMLFPRPWLDFHPGFEKAFLSRPMTVYSRCAEGIAGQVKAIASWKGCCDRVPSISVPTLVVAGEMDGVIPASLSRELVKALPDGSFRSFSDGGHGLVYQYPKELAEMVTNFLSR</sequence>
<dbReference type="STRING" id="469381.Dpep_0523"/>
<accession>D2Z4Z4</accession>
<evidence type="ECO:0000313" key="3">
    <source>
        <dbReference type="Proteomes" id="UP000006427"/>
    </source>
</evidence>